<reference evidence="2 3" key="1">
    <citation type="submission" date="2023-12" db="EMBL/GenBank/DDBJ databases">
        <title>Blastococcus brunescens sp. nov., an actonobacterium isolated from sandstone collected in sahara desert.</title>
        <authorList>
            <person name="Gtari M."/>
            <person name="Ghodhbane F."/>
        </authorList>
    </citation>
    <scope>NUCLEOTIDE SEQUENCE [LARGE SCALE GENOMIC DNA]</scope>
    <source>
        <strain evidence="2 3">BMG 8361</strain>
    </source>
</reference>
<feature type="compositionally biased region" description="Basic and acidic residues" evidence="1">
    <location>
        <begin position="38"/>
        <end position="48"/>
    </location>
</feature>
<evidence type="ECO:0000256" key="1">
    <source>
        <dbReference type="SAM" id="MobiDB-lite"/>
    </source>
</evidence>
<gene>
    <name evidence="2" type="ORF">U6N30_09425</name>
</gene>
<keyword evidence="3" id="KW-1185">Reference proteome</keyword>
<protein>
    <submittedName>
        <fullName evidence="2">Uncharacterized protein</fullName>
    </submittedName>
</protein>
<dbReference type="EMBL" id="CP141261">
    <property type="protein sequence ID" value="WRL65767.1"/>
    <property type="molecule type" value="Genomic_DNA"/>
</dbReference>
<sequence>MAQGPLAGERDEPRTRGVFVTTWWGLLRRCSVVRIRGDVGPHDPDHVADGLGSVEPTPSPVAVHSAVAR</sequence>
<organism evidence="2 3">
    <name type="scientific">Blastococcus brunescens</name>
    <dbReference type="NCBI Taxonomy" id="1564165"/>
    <lineage>
        <taxon>Bacteria</taxon>
        <taxon>Bacillati</taxon>
        <taxon>Actinomycetota</taxon>
        <taxon>Actinomycetes</taxon>
        <taxon>Geodermatophilales</taxon>
        <taxon>Geodermatophilaceae</taxon>
        <taxon>Blastococcus</taxon>
    </lineage>
</organism>
<dbReference type="RefSeq" id="WP_324277085.1">
    <property type="nucleotide sequence ID" value="NZ_CP141261.1"/>
</dbReference>
<evidence type="ECO:0000313" key="2">
    <source>
        <dbReference type="EMBL" id="WRL65767.1"/>
    </source>
</evidence>
<feature type="region of interest" description="Disordered" evidence="1">
    <location>
        <begin position="38"/>
        <end position="69"/>
    </location>
</feature>
<proteinExistence type="predicted"/>
<name>A0ABZ1B4P1_9ACTN</name>
<evidence type="ECO:0000313" key="3">
    <source>
        <dbReference type="Proteomes" id="UP001324287"/>
    </source>
</evidence>
<accession>A0ABZ1B4P1</accession>
<dbReference type="Proteomes" id="UP001324287">
    <property type="component" value="Chromosome"/>
</dbReference>